<evidence type="ECO:0000313" key="5">
    <source>
        <dbReference type="EMBL" id="RBP47419.1"/>
    </source>
</evidence>
<comment type="caution">
    <text evidence="5">The sequence shown here is derived from an EMBL/GenBank/DDBJ whole genome shotgun (WGS) entry which is preliminary data.</text>
</comment>
<dbReference type="InterPro" id="IPR019734">
    <property type="entry name" value="TPR_rpt"/>
</dbReference>
<keyword evidence="4" id="KW-0732">Signal</keyword>
<feature type="region of interest" description="Disordered" evidence="2">
    <location>
        <begin position="1179"/>
        <end position="1205"/>
    </location>
</feature>
<name>A0A366HUR1_9BACT</name>
<evidence type="ECO:0000313" key="6">
    <source>
        <dbReference type="Proteomes" id="UP000253426"/>
    </source>
</evidence>
<dbReference type="EMBL" id="QNRR01000001">
    <property type="protein sequence ID" value="RBP47419.1"/>
    <property type="molecule type" value="Genomic_DNA"/>
</dbReference>
<feature type="compositionally biased region" description="Low complexity" evidence="2">
    <location>
        <begin position="1179"/>
        <end position="1189"/>
    </location>
</feature>
<feature type="chain" id="PRO_5016619641" evidence="4">
    <location>
        <begin position="21"/>
        <end position="1379"/>
    </location>
</feature>
<keyword evidence="3" id="KW-0472">Membrane</keyword>
<dbReference type="PROSITE" id="PS50005">
    <property type="entry name" value="TPR"/>
    <property type="match status" value="1"/>
</dbReference>
<accession>A0A366HUR1</accession>
<evidence type="ECO:0000256" key="4">
    <source>
        <dbReference type="SAM" id="SignalP"/>
    </source>
</evidence>
<evidence type="ECO:0000256" key="2">
    <source>
        <dbReference type="SAM" id="MobiDB-lite"/>
    </source>
</evidence>
<feature type="region of interest" description="Disordered" evidence="2">
    <location>
        <begin position="949"/>
        <end position="973"/>
    </location>
</feature>
<feature type="signal peptide" evidence="4">
    <location>
        <begin position="1"/>
        <end position="20"/>
    </location>
</feature>
<organism evidence="5 6">
    <name type="scientific">Roseimicrobium gellanilyticum</name>
    <dbReference type="NCBI Taxonomy" id="748857"/>
    <lineage>
        <taxon>Bacteria</taxon>
        <taxon>Pseudomonadati</taxon>
        <taxon>Verrucomicrobiota</taxon>
        <taxon>Verrucomicrobiia</taxon>
        <taxon>Verrucomicrobiales</taxon>
        <taxon>Verrucomicrobiaceae</taxon>
        <taxon>Roseimicrobium</taxon>
    </lineage>
</organism>
<feature type="region of interest" description="Disordered" evidence="2">
    <location>
        <begin position="1125"/>
        <end position="1144"/>
    </location>
</feature>
<feature type="compositionally biased region" description="Polar residues" evidence="2">
    <location>
        <begin position="957"/>
        <end position="966"/>
    </location>
</feature>
<keyword evidence="3" id="KW-1133">Transmembrane helix</keyword>
<dbReference type="Proteomes" id="UP000253426">
    <property type="component" value="Unassembled WGS sequence"/>
</dbReference>
<keyword evidence="1" id="KW-0802">TPR repeat</keyword>
<reference evidence="5 6" key="1">
    <citation type="submission" date="2018-06" db="EMBL/GenBank/DDBJ databases">
        <title>Genomic Encyclopedia of Type Strains, Phase IV (KMG-IV): sequencing the most valuable type-strain genomes for metagenomic binning, comparative biology and taxonomic classification.</title>
        <authorList>
            <person name="Goeker M."/>
        </authorList>
    </citation>
    <scope>NUCLEOTIDE SEQUENCE [LARGE SCALE GENOMIC DNA]</scope>
    <source>
        <strain evidence="5 6">DSM 25532</strain>
    </source>
</reference>
<proteinExistence type="predicted"/>
<keyword evidence="6" id="KW-1185">Reference proteome</keyword>
<evidence type="ECO:0000256" key="1">
    <source>
        <dbReference type="PROSITE-ProRule" id="PRU00339"/>
    </source>
</evidence>
<sequence>MLKMLPAAMAAWCMTGVAQAQTPQVPPPDTAAHTVIVPFDASKPLKDQPPEKFYLDYAVFQDLWSKAKEHRRPEEPEKDTGTGVAVNLAMHDVAVEDAALTVKSRFQMGSRGEWQSVSLPLAIAGNTTVDWTLNGRVASRKDGKVLLENPGTHELDAMVTVGLSRGWQEAALTIPAAAASLLRVSVPLTDGLPDFTPQRQTTLVSEEVRDGRRVFTFVLNTSQGGDLTLKRQAMRRSVDQAVAAVCDVRTDLTVRQKVEQVHARLDFTFPGAERSMFVVSMDEDVRPVGWNVSGMKEVVLRREHGRLLAEVRLLKPVRDAFTVSMVALRTRETVEGERKAPYVGAQASRVERVIQVFAPPALKIHVTSAGPERIAAATPLESGEPVVGAWRLRGDNTVAYTVSVAEDTASAEMEALAQVGVSKLEIMIAAKLQAGRLPLRETYLRLPQGYEVQSVQGAGLRDWQRDESGVFVQFDASVSREARFVLNAAMTRAPGEAAPSLPVVFFEGMAKQKARMSVAVNAAMDVRLQFDRAWRETDPASFQSVFTVSPPWVTKRALLWEPDAASAKQPPAAPTVTLLAQAPKFSTDTVLLVRSADEALAFSQQVGIAVEQGAVAGLKVRLPASAPEARVSGPDVRDVQVTTRGEAREYNVTFQGEILGTASVTLDWEQPPAAEAALPLVVVDGASRSRRFFILENNSSREVKAALTQVEKTVASAVPWLPEGLASTDLYQARSADAEMKLTFSNTQATAANAAIITLAEITTALRPNGERWETVVYSLANRSLQFLPVRLPKGAELVTVMVGDEMVRADWGTPATTAGAKVEPCHLVPLIQMRAGQLSQQVRLTYFVPAKKDGLMNAESMDDPELVGLSAERTLWNVWVPEGYELDEFDGNMEEVVEDVIEDEKVQQKLSDVLRLNRIVSMSSTSVYDAKEALGNATKALEEVTKYQESKKAKSYRSTSDSKPTTKGKAVGKEVDEEMRFKSNAQVEQQLRQQKELLDSNTGKLSKTGAGTLQLQVGQDRYQMDRPVGNNWNFNKDAAAGKSKEGKIMLQGANTVINDNVAVSNDFLVAKDAPPSPSKPAAPDAKKPVQGMKAAEAMSALSSNSTLNNARGAANFLQADGSSMVPADERSAGGTPGQPGVSRGTIVTRSGQMAVIPEAPAMPAGPAAAPADPFAPAAADPFAPARAGGTSPVPPPVNRPAEPGRYEMAVTPRKAEDVRSVEKNLQMGWSNYNLGNFDAANQSFQEVLRVDPYNRAARRGMEAAERQRAEYFDTARDHTRLRMLNEVNRGWEDPVPVVMTTPQLKPQGRVSLPVEVPLTGTVYHFRKLKDHATLELDIDKPLEPGRKTALWLLTVGALVLGGIAWVGRKQHPGTRPTA</sequence>
<evidence type="ECO:0000256" key="3">
    <source>
        <dbReference type="SAM" id="Phobius"/>
    </source>
</evidence>
<keyword evidence="3" id="KW-0812">Transmembrane</keyword>
<protein>
    <submittedName>
        <fullName evidence="5">Uncharacterized protein</fullName>
    </submittedName>
</protein>
<feature type="transmembrane region" description="Helical" evidence="3">
    <location>
        <begin position="1350"/>
        <end position="1368"/>
    </location>
</feature>
<gene>
    <name evidence="5" type="ORF">DES53_101216</name>
</gene>
<feature type="repeat" description="TPR" evidence="1">
    <location>
        <begin position="1222"/>
        <end position="1255"/>
    </location>
</feature>